<name>A0A7Y3RLV6_9PROT</name>
<keyword evidence="1" id="KW-0175">Coiled coil</keyword>
<keyword evidence="2" id="KW-0812">Transmembrane</keyword>
<protein>
    <submittedName>
        <fullName evidence="3">Uncharacterized protein</fullName>
    </submittedName>
</protein>
<dbReference type="AlphaFoldDB" id="A0A7Y3RLV6"/>
<evidence type="ECO:0000313" key="3">
    <source>
        <dbReference type="EMBL" id="NNU15941.1"/>
    </source>
</evidence>
<organism evidence="3 4">
    <name type="scientific">Parvularcula mediterranea</name>
    <dbReference type="NCBI Taxonomy" id="2732508"/>
    <lineage>
        <taxon>Bacteria</taxon>
        <taxon>Pseudomonadati</taxon>
        <taxon>Pseudomonadota</taxon>
        <taxon>Alphaproteobacteria</taxon>
        <taxon>Parvularculales</taxon>
        <taxon>Parvularculaceae</taxon>
        <taxon>Parvularcula</taxon>
    </lineage>
</organism>
<keyword evidence="4" id="KW-1185">Reference proteome</keyword>
<evidence type="ECO:0000313" key="4">
    <source>
        <dbReference type="Proteomes" id="UP000536835"/>
    </source>
</evidence>
<reference evidence="3 4" key="1">
    <citation type="submission" date="2020-05" db="EMBL/GenBank/DDBJ databases">
        <title>Parvularcula mediterraneae sp. nov., isolated from polypropylene straw from shallow seawater of the seashore of Laganas in Zakynthos island, Greece.</title>
        <authorList>
            <person name="Szabo I."/>
            <person name="Al-Omari J."/>
            <person name="Rado J."/>
            <person name="Szerdahelyi G.S."/>
        </authorList>
    </citation>
    <scope>NUCLEOTIDE SEQUENCE [LARGE SCALE GENOMIC DNA]</scope>
    <source>
        <strain evidence="3 4">ZS-1/3</strain>
    </source>
</reference>
<evidence type="ECO:0000256" key="2">
    <source>
        <dbReference type="SAM" id="Phobius"/>
    </source>
</evidence>
<proteinExistence type="predicted"/>
<feature type="transmembrane region" description="Helical" evidence="2">
    <location>
        <begin position="52"/>
        <end position="74"/>
    </location>
</feature>
<keyword evidence="2" id="KW-1133">Transmembrane helix</keyword>
<gene>
    <name evidence="3" type="ORF">HK107_06340</name>
</gene>
<sequence length="172" mass="18832">MRELGNVAEFLGQAVTLLGGFFDFLGLTGIVLFVMSLVLLALTGSFSPLPKLANYLTVVVLVACILLFGLQGVGDMQDKINALGPYLAVMLAPVVALYVIRGVFGAVFKGRSETQQLKEAVTELTEQVAALRRDRQGERLETREMLTIEAEAKPALKAEQMPRRLVRRLPRS</sequence>
<dbReference type="EMBL" id="JABFCX010000002">
    <property type="protein sequence ID" value="NNU15941.1"/>
    <property type="molecule type" value="Genomic_DNA"/>
</dbReference>
<accession>A0A7Y3RLV6</accession>
<comment type="caution">
    <text evidence="3">The sequence shown here is derived from an EMBL/GenBank/DDBJ whole genome shotgun (WGS) entry which is preliminary data.</text>
</comment>
<feature type="transmembrane region" description="Helical" evidence="2">
    <location>
        <begin position="20"/>
        <end position="40"/>
    </location>
</feature>
<dbReference type="Proteomes" id="UP000536835">
    <property type="component" value="Unassembled WGS sequence"/>
</dbReference>
<feature type="transmembrane region" description="Helical" evidence="2">
    <location>
        <begin position="86"/>
        <end position="108"/>
    </location>
</feature>
<evidence type="ECO:0000256" key="1">
    <source>
        <dbReference type="SAM" id="Coils"/>
    </source>
</evidence>
<feature type="coiled-coil region" evidence="1">
    <location>
        <begin position="114"/>
        <end position="141"/>
    </location>
</feature>
<dbReference type="RefSeq" id="WP_173197783.1">
    <property type="nucleotide sequence ID" value="NZ_JABFCX010000002.1"/>
</dbReference>
<keyword evidence="2" id="KW-0472">Membrane</keyword>